<accession>A0A6P2XBD0</accession>
<evidence type="ECO:0000313" key="14">
    <source>
        <dbReference type="Proteomes" id="UP000494274"/>
    </source>
</evidence>
<evidence type="ECO:0000256" key="9">
    <source>
        <dbReference type="ARBA" id="ARBA00038489"/>
    </source>
</evidence>
<evidence type="ECO:0000256" key="1">
    <source>
        <dbReference type="ARBA" id="ARBA00003330"/>
    </source>
</evidence>
<reference evidence="13 14" key="1">
    <citation type="submission" date="2019-09" db="EMBL/GenBank/DDBJ databases">
        <authorList>
            <person name="Depoorter E."/>
        </authorList>
    </citation>
    <scope>NUCLEOTIDE SEQUENCE [LARGE SCALE GENOMIC DNA]</scope>
    <source>
        <strain evidence="13">R-18112</strain>
    </source>
</reference>
<dbReference type="Pfam" id="PF00578">
    <property type="entry name" value="AhpC-TSA"/>
    <property type="match status" value="1"/>
</dbReference>
<evidence type="ECO:0000256" key="6">
    <source>
        <dbReference type="ARBA" id="ARBA00023157"/>
    </source>
</evidence>
<keyword evidence="5 13" id="KW-0560">Oxidoreductase</keyword>
<evidence type="ECO:0000256" key="7">
    <source>
        <dbReference type="ARBA" id="ARBA00023284"/>
    </source>
</evidence>
<organism evidence="13 14">
    <name type="scientific">Burkholderia lata (strain ATCC 17760 / DSM 23089 / LMG 22485 / NCIMB 9086 / R18194 / 383)</name>
    <dbReference type="NCBI Taxonomy" id="482957"/>
    <lineage>
        <taxon>Bacteria</taxon>
        <taxon>Pseudomonadati</taxon>
        <taxon>Pseudomonadota</taxon>
        <taxon>Betaproteobacteria</taxon>
        <taxon>Burkholderiales</taxon>
        <taxon>Burkholderiaceae</taxon>
        <taxon>Burkholderia</taxon>
        <taxon>Burkholderia cepacia complex</taxon>
    </lineage>
</organism>
<sequence>MSLSAQIDTLKAGMSDKVPAEALRAMGKAAADLAASGITETALKAGARAPAFELPDAEGRPVRLNELLKDGPVVLAFYRGKWCPFCNLTLAALQRALPEIREAGATLVAVSPQTPQSTAATVKASAIDFPVLSDTGNHVARSFGLVFSLAANMRPIYRDLGVDLPEFNGDASYELPLAATYVIGKDGRVAYDFVDSDYTRRLEPAEIVRIVKAL</sequence>
<evidence type="ECO:0000256" key="2">
    <source>
        <dbReference type="ARBA" id="ARBA00013017"/>
    </source>
</evidence>
<protein>
    <recommendedName>
        <fullName evidence="2">thioredoxin-dependent peroxiredoxin</fullName>
        <ecNumber evidence="2">1.11.1.24</ecNumber>
    </recommendedName>
    <alternativeName>
        <fullName evidence="8">Thioredoxin peroxidase</fullName>
    </alternativeName>
    <alternativeName>
        <fullName evidence="10">Thioredoxin-dependent peroxiredoxin Bcp</fullName>
    </alternativeName>
</protein>
<comment type="similarity">
    <text evidence="9">Belongs to the peroxiredoxin family. BCP/PrxQ subfamily.</text>
</comment>
<feature type="domain" description="Thioredoxin" evidence="12">
    <location>
        <begin position="43"/>
        <end position="214"/>
    </location>
</feature>
<dbReference type="AlphaFoldDB" id="A0A6P2XBD0"/>
<evidence type="ECO:0000256" key="5">
    <source>
        <dbReference type="ARBA" id="ARBA00023002"/>
    </source>
</evidence>
<dbReference type="SUPFAM" id="SSF52833">
    <property type="entry name" value="Thioredoxin-like"/>
    <property type="match status" value="1"/>
</dbReference>
<keyword evidence="6" id="KW-1015">Disulfide bond</keyword>
<comment type="catalytic activity">
    <reaction evidence="11">
        <text>a hydroperoxide + [thioredoxin]-dithiol = an alcohol + [thioredoxin]-disulfide + H2O</text>
        <dbReference type="Rhea" id="RHEA:62620"/>
        <dbReference type="Rhea" id="RHEA-COMP:10698"/>
        <dbReference type="Rhea" id="RHEA-COMP:10700"/>
        <dbReference type="ChEBI" id="CHEBI:15377"/>
        <dbReference type="ChEBI" id="CHEBI:29950"/>
        <dbReference type="ChEBI" id="CHEBI:30879"/>
        <dbReference type="ChEBI" id="CHEBI:35924"/>
        <dbReference type="ChEBI" id="CHEBI:50058"/>
        <dbReference type="EC" id="1.11.1.24"/>
    </reaction>
</comment>
<dbReference type="GO" id="GO:0008379">
    <property type="term" value="F:thioredoxin peroxidase activity"/>
    <property type="evidence" value="ECO:0007669"/>
    <property type="project" value="TreeGrafter"/>
</dbReference>
<evidence type="ECO:0000256" key="3">
    <source>
        <dbReference type="ARBA" id="ARBA00022559"/>
    </source>
</evidence>
<dbReference type="CDD" id="cd02970">
    <property type="entry name" value="PRX_like2"/>
    <property type="match status" value="1"/>
</dbReference>
<dbReference type="EMBL" id="CABVQI010000014">
    <property type="protein sequence ID" value="VWD06257.1"/>
    <property type="molecule type" value="Genomic_DNA"/>
</dbReference>
<dbReference type="PANTHER" id="PTHR42801:SF7">
    <property type="entry name" value="SLL1159 PROTEIN"/>
    <property type="match status" value="1"/>
</dbReference>
<gene>
    <name evidence="13" type="primary">bcpB</name>
    <name evidence="13" type="ORF">BLA18112_04342</name>
</gene>
<dbReference type="InterPro" id="IPR036249">
    <property type="entry name" value="Thioredoxin-like_sf"/>
</dbReference>
<keyword evidence="3 13" id="KW-0575">Peroxidase</keyword>
<evidence type="ECO:0000256" key="11">
    <source>
        <dbReference type="ARBA" id="ARBA00049091"/>
    </source>
</evidence>
<comment type="function">
    <text evidence="1">Thiol-specific peroxidase that catalyzes the reduction of hydrogen peroxide and organic hydroperoxides to water and alcohols, respectively. Plays a role in cell protection against oxidative stress by detoxifying peroxides and as sensor of hydrogen peroxide-mediated signaling events.</text>
</comment>
<evidence type="ECO:0000259" key="12">
    <source>
        <dbReference type="PROSITE" id="PS51352"/>
    </source>
</evidence>
<dbReference type="GO" id="GO:0005737">
    <property type="term" value="C:cytoplasm"/>
    <property type="evidence" value="ECO:0007669"/>
    <property type="project" value="TreeGrafter"/>
</dbReference>
<evidence type="ECO:0000313" key="13">
    <source>
        <dbReference type="EMBL" id="VWD06257.1"/>
    </source>
</evidence>
<dbReference type="RefSeq" id="WP_175045298.1">
    <property type="nucleotide sequence ID" value="NZ_CABVQI010000014.1"/>
</dbReference>
<proteinExistence type="inferred from homology"/>
<dbReference type="InterPro" id="IPR050924">
    <property type="entry name" value="Peroxiredoxin_BCP/PrxQ"/>
</dbReference>
<dbReference type="InterPro" id="IPR013766">
    <property type="entry name" value="Thioredoxin_domain"/>
</dbReference>
<dbReference type="Proteomes" id="UP000494274">
    <property type="component" value="Unassembled WGS sequence"/>
</dbReference>
<keyword evidence="7" id="KW-0676">Redox-active center</keyword>
<dbReference type="PROSITE" id="PS51352">
    <property type="entry name" value="THIOREDOXIN_2"/>
    <property type="match status" value="1"/>
</dbReference>
<dbReference type="EC" id="1.11.1.24" evidence="2"/>
<evidence type="ECO:0000256" key="8">
    <source>
        <dbReference type="ARBA" id="ARBA00032824"/>
    </source>
</evidence>
<name>A0A6P2XBD0_BURL3</name>
<dbReference type="InterPro" id="IPR000866">
    <property type="entry name" value="AhpC/TSA"/>
</dbReference>
<dbReference type="GO" id="GO:0034599">
    <property type="term" value="P:cellular response to oxidative stress"/>
    <property type="evidence" value="ECO:0007669"/>
    <property type="project" value="TreeGrafter"/>
</dbReference>
<evidence type="ECO:0000256" key="4">
    <source>
        <dbReference type="ARBA" id="ARBA00022862"/>
    </source>
</evidence>
<dbReference type="GO" id="GO:0045454">
    <property type="term" value="P:cell redox homeostasis"/>
    <property type="evidence" value="ECO:0007669"/>
    <property type="project" value="TreeGrafter"/>
</dbReference>
<keyword evidence="4" id="KW-0049">Antioxidant</keyword>
<dbReference type="PANTHER" id="PTHR42801">
    <property type="entry name" value="THIOREDOXIN-DEPENDENT PEROXIDE REDUCTASE"/>
    <property type="match status" value="1"/>
</dbReference>
<dbReference type="Gene3D" id="3.40.30.10">
    <property type="entry name" value="Glutaredoxin"/>
    <property type="match status" value="1"/>
</dbReference>
<evidence type="ECO:0000256" key="10">
    <source>
        <dbReference type="ARBA" id="ARBA00042639"/>
    </source>
</evidence>